<evidence type="ECO:0000313" key="3">
    <source>
        <dbReference type="Proteomes" id="UP001469553"/>
    </source>
</evidence>
<feature type="region of interest" description="Disordered" evidence="1">
    <location>
        <begin position="1"/>
        <end position="40"/>
    </location>
</feature>
<sequence>MKELGTQDQSSGLLPSYSSSFALSGTGSRGQQTQQRRPDVPLPRHLLQLLIWTVTLHSPIYYVLPTATSPTGVHDPSELKGQGVNRCPSSRSKSSVWILPQPKYSSLRRNPFWIELRLTAPKPTSPGKRTLHTLHHLLHRILISPPRLILPLQPPFIKHPVPPVPVPVPYHYLSK</sequence>
<evidence type="ECO:0000256" key="1">
    <source>
        <dbReference type="SAM" id="MobiDB-lite"/>
    </source>
</evidence>
<feature type="compositionally biased region" description="Low complexity" evidence="1">
    <location>
        <begin position="10"/>
        <end position="35"/>
    </location>
</feature>
<comment type="caution">
    <text evidence="2">The sequence shown here is derived from an EMBL/GenBank/DDBJ whole genome shotgun (WGS) entry which is preliminary data.</text>
</comment>
<evidence type="ECO:0000313" key="2">
    <source>
        <dbReference type="EMBL" id="MEQ2316449.1"/>
    </source>
</evidence>
<dbReference type="Proteomes" id="UP001469553">
    <property type="component" value="Unassembled WGS sequence"/>
</dbReference>
<proteinExistence type="predicted"/>
<name>A0ABV1AD13_9TELE</name>
<accession>A0ABV1AD13</accession>
<dbReference type="EMBL" id="JAHRIP010088907">
    <property type="protein sequence ID" value="MEQ2316449.1"/>
    <property type="molecule type" value="Genomic_DNA"/>
</dbReference>
<keyword evidence="3" id="KW-1185">Reference proteome</keyword>
<organism evidence="2 3">
    <name type="scientific">Ameca splendens</name>
    <dbReference type="NCBI Taxonomy" id="208324"/>
    <lineage>
        <taxon>Eukaryota</taxon>
        <taxon>Metazoa</taxon>
        <taxon>Chordata</taxon>
        <taxon>Craniata</taxon>
        <taxon>Vertebrata</taxon>
        <taxon>Euteleostomi</taxon>
        <taxon>Actinopterygii</taxon>
        <taxon>Neopterygii</taxon>
        <taxon>Teleostei</taxon>
        <taxon>Neoteleostei</taxon>
        <taxon>Acanthomorphata</taxon>
        <taxon>Ovalentaria</taxon>
        <taxon>Atherinomorphae</taxon>
        <taxon>Cyprinodontiformes</taxon>
        <taxon>Goodeidae</taxon>
        <taxon>Ameca</taxon>
    </lineage>
</organism>
<reference evidence="2 3" key="1">
    <citation type="submission" date="2021-06" db="EMBL/GenBank/DDBJ databases">
        <authorList>
            <person name="Palmer J.M."/>
        </authorList>
    </citation>
    <scope>NUCLEOTIDE SEQUENCE [LARGE SCALE GENOMIC DNA]</scope>
    <source>
        <strain evidence="2 3">AS_MEX2019</strain>
        <tissue evidence="2">Muscle</tissue>
    </source>
</reference>
<gene>
    <name evidence="2" type="ORF">AMECASPLE_032628</name>
</gene>
<feature type="region of interest" description="Disordered" evidence="1">
    <location>
        <begin position="73"/>
        <end position="92"/>
    </location>
</feature>
<protein>
    <submittedName>
        <fullName evidence="2">Uncharacterized protein</fullName>
    </submittedName>
</protein>